<dbReference type="AlphaFoldDB" id="A0A3D8P402"/>
<dbReference type="EMBL" id="QSLN01000015">
    <property type="protein sequence ID" value="RDV81780.1"/>
    <property type="molecule type" value="Genomic_DNA"/>
</dbReference>
<name>A0A3D8P402_9THEO</name>
<evidence type="ECO:0000313" key="2">
    <source>
        <dbReference type="Proteomes" id="UP000256329"/>
    </source>
</evidence>
<keyword evidence="2" id="KW-1185">Reference proteome</keyword>
<organism evidence="1 2">
    <name type="scientific">Ammonifex thiophilus</name>
    <dbReference type="NCBI Taxonomy" id="444093"/>
    <lineage>
        <taxon>Bacteria</taxon>
        <taxon>Bacillati</taxon>
        <taxon>Bacillota</taxon>
        <taxon>Clostridia</taxon>
        <taxon>Thermoanaerobacterales</taxon>
        <taxon>Thermoanaerobacteraceae</taxon>
        <taxon>Ammonifex</taxon>
    </lineage>
</organism>
<accession>A0A3D8P402</accession>
<dbReference type="Proteomes" id="UP000256329">
    <property type="component" value="Unassembled WGS sequence"/>
</dbReference>
<comment type="caution">
    <text evidence="1">The sequence shown here is derived from an EMBL/GenBank/DDBJ whole genome shotgun (WGS) entry which is preliminary data.</text>
</comment>
<dbReference type="RefSeq" id="WP_115793109.1">
    <property type="nucleotide sequence ID" value="NZ_QSLN01000015.1"/>
</dbReference>
<reference evidence="1 2" key="1">
    <citation type="submission" date="2018-08" db="EMBL/GenBank/DDBJ databases">
        <title>Form III RuBisCO-mediated autotrophy in Thermodesulfobium bacteria.</title>
        <authorList>
            <person name="Toshchakov S.V."/>
            <person name="Kublanov I.V."/>
            <person name="Frolov E."/>
            <person name="Bonch-Osmolovskaya E.A."/>
            <person name="Tourova T.P."/>
            <person name="Chernych N.A."/>
            <person name="Lebedinsky A.V."/>
        </authorList>
    </citation>
    <scope>NUCLEOTIDE SEQUENCE [LARGE SCALE GENOMIC DNA]</scope>
    <source>
        <strain evidence="1 2">SR</strain>
    </source>
</reference>
<evidence type="ECO:0000313" key="1">
    <source>
        <dbReference type="EMBL" id="RDV81780.1"/>
    </source>
</evidence>
<sequence>MVLTPSEAELRLMVEEIAGAVRGAPDPVRSLCLLVEEKTKGDPQRADLWRRAGYRVLLRLLGEKKGS</sequence>
<gene>
    <name evidence="1" type="ORF">DXX99_08750</name>
</gene>
<proteinExistence type="predicted"/>
<protein>
    <submittedName>
        <fullName evidence="1">Uncharacterized protein</fullName>
    </submittedName>
</protein>